<feature type="transmembrane region" description="Helical" evidence="1">
    <location>
        <begin position="42"/>
        <end position="64"/>
    </location>
</feature>
<gene>
    <name evidence="2" type="ORF">A2756_05430</name>
</gene>
<evidence type="ECO:0000256" key="1">
    <source>
        <dbReference type="SAM" id="Phobius"/>
    </source>
</evidence>
<keyword evidence="1" id="KW-0812">Transmembrane</keyword>
<protein>
    <submittedName>
        <fullName evidence="2">Uncharacterized protein</fullName>
    </submittedName>
</protein>
<evidence type="ECO:0000313" key="2">
    <source>
        <dbReference type="EMBL" id="OGZ45067.1"/>
    </source>
</evidence>
<dbReference type="EMBL" id="MHNL01000010">
    <property type="protein sequence ID" value="OGZ45067.1"/>
    <property type="molecule type" value="Genomic_DNA"/>
</dbReference>
<evidence type="ECO:0000313" key="3">
    <source>
        <dbReference type="Proteomes" id="UP000177785"/>
    </source>
</evidence>
<proteinExistence type="predicted"/>
<accession>A0A1G2G4F0</accession>
<dbReference type="AlphaFoldDB" id="A0A1G2G4F0"/>
<dbReference type="Proteomes" id="UP000177785">
    <property type="component" value="Unassembled WGS sequence"/>
</dbReference>
<keyword evidence="1" id="KW-1133">Transmembrane helix</keyword>
<reference evidence="2 3" key="1">
    <citation type="journal article" date="2016" name="Nat. Commun.">
        <title>Thousands of microbial genomes shed light on interconnected biogeochemical processes in an aquifer system.</title>
        <authorList>
            <person name="Anantharaman K."/>
            <person name="Brown C.T."/>
            <person name="Hug L.A."/>
            <person name="Sharon I."/>
            <person name="Castelle C.J."/>
            <person name="Probst A.J."/>
            <person name="Thomas B.C."/>
            <person name="Singh A."/>
            <person name="Wilkins M.J."/>
            <person name="Karaoz U."/>
            <person name="Brodie E.L."/>
            <person name="Williams K.H."/>
            <person name="Hubbard S.S."/>
            <person name="Banfield J.F."/>
        </authorList>
    </citation>
    <scope>NUCLEOTIDE SEQUENCE [LARGE SCALE GENOMIC DNA]</scope>
</reference>
<keyword evidence="1" id="KW-0472">Membrane</keyword>
<organism evidence="2 3">
    <name type="scientific">Candidatus Ryanbacteria bacterium RIFCSPHIGHO2_01_FULL_48_27</name>
    <dbReference type="NCBI Taxonomy" id="1802115"/>
    <lineage>
        <taxon>Bacteria</taxon>
        <taxon>Candidatus Ryaniibacteriota</taxon>
    </lineage>
</organism>
<dbReference type="STRING" id="1802115.A2756_05430"/>
<sequence>MTMLYIMLGVIIIILWICAAQLRSIAESTGAARGFPEIGAHGFWWGLSEGLVICAALGGIYFFFFS</sequence>
<comment type="caution">
    <text evidence="2">The sequence shown here is derived from an EMBL/GenBank/DDBJ whole genome shotgun (WGS) entry which is preliminary data.</text>
</comment>
<name>A0A1G2G4F0_9BACT</name>